<accession>A0A4Q9PME4</accession>
<gene>
    <name evidence="2" type="ORF">BD310DRAFT_686718</name>
</gene>
<evidence type="ECO:0000313" key="2">
    <source>
        <dbReference type="EMBL" id="TBU55400.1"/>
    </source>
</evidence>
<dbReference type="AlphaFoldDB" id="A0A4Q9PME4"/>
<sequence length="70" mass="7765">MRRSRGLLSSRLALLSWYCSAATTHSLQISHLHRPTWCASPLYDCHSTTSGSCHVALSRLLNSDAGRTHQ</sequence>
<proteinExistence type="predicted"/>
<feature type="chain" id="PRO_5021000063" description="Secreted protein" evidence="1">
    <location>
        <begin position="22"/>
        <end position="70"/>
    </location>
</feature>
<evidence type="ECO:0008006" key="4">
    <source>
        <dbReference type="Google" id="ProtNLM"/>
    </source>
</evidence>
<feature type="signal peptide" evidence="1">
    <location>
        <begin position="1"/>
        <end position="21"/>
    </location>
</feature>
<dbReference type="Proteomes" id="UP000292082">
    <property type="component" value="Unassembled WGS sequence"/>
</dbReference>
<evidence type="ECO:0000313" key="3">
    <source>
        <dbReference type="Proteomes" id="UP000292082"/>
    </source>
</evidence>
<protein>
    <recommendedName>
        <fullName evidence="4">Secreted protein</fullName>
    </recommendedName>
</protein>
<dbReference type="EMBL" id="ML145169">
    <property type="protein sequence ID" value="TBU55400.1"/>
    <property type="molecule type" value="Genomic_DNA"/>
</dbReference>
<organism evidence="2 3">
    <name type="scientific">Dichomitus squalens</name>
    <dbReference type="NCBI Taxonomy" id="114155"/>
    <lineage>
        <taxon>Eukaryota</taxon>
        <taxon>Fungi</taxon>
        <taxon>Dikarya</taxon>
        <taxon>Basidiomycota</taxon>
        <taxon>Agaricomycotina</taxon>
        <taxon>Agaricomycetes</taxon>
        <taxon>Polyporales</taxon>
        <taxon>Polyporaceae</taxon>
        <taxon>Dichomitus</taxon>
    </lineage>
</organism>
<evidence type="ECO:0000256" key="1">
    <source>
        <dbReference type="SAM" id="SignalP"/>
    </source>
</evidence>
<reference evidence="2 3" key="1">
    <citation type="submission" date="2019-01" db="EMBL/GenBank/DDBJ databases">
        <title>Draft genome sequences of three monokaryotic isolates of the white-rot basidiomycete fungus Dichomitus squalens.</title>
        <authorList>
            <consortium name="DOE Joint Genome Institute"/>
            <person name="Lopez S.C."/>
            <person name="Andreopoulos B."/>
            <person name="Pangilinan J."/>
            <person name="Lipzen A."/>
            <person name="Riley R."/>
            <person name="Ahrendt S."/>
            <person name="Ng V."/>
            <person name="Barry K."/>
            <person name="Daum C."/>
            <person name="Grigoriev I.V."/>
            <person name="Hilden K.S."/>
            <person name="Makela M.R."/>
            <person name="de Vries R.P."/>
        </authorList>
    </citation>
    <scope>NUCLEOTIDE SEQUENCE [LARGE SCALE GENOMIC DNA]</scope>
    <source>
        <strain evidence="2 3">CBS 464.89</strain>
    </source>
</reference>
<keyword evidence="1" id="KW-0732">Signal</keyword>
<name>A0A4Q9PME4_9APHY</name>
<keyword evidence="3" id="KW-1185">Reference proteome</keyword>